<gene>
    <name evidence="1" type="ORF">ACFPIJ_51045</name>
</gene>
<dbReference type="EMBL" id="JBHSIU010000091">
    <property type="protein sequence ID" value="MFC5006144.1"/>
    <property type="molecule type" value="Genomic_DNA"/>
</dbReference>
<reference evidence="2" key="1">
    <citation type="journal article" date="2019" name="Int. J. Syst. Evol. Microbiol.">
        <title>The Global Catalogue of Microorganisms (GCM) 10K type strain sequencing project: providing services to taxonomists for standard genome sequencing and annotation.</title>
        <authorList>
            <consortium name="The Broad Institute Genomics Platform"/>
            <consortium name="The Broad Institute Genome Sequencing Center for Infectious Disease"/>
            <person name="Wu L."/>
            <person name="Ma J."/>
        </authorList>
    </citation>
    <scope>NUCLEOTIDE SEQUENCE [LARGE SCALE GENOMIC DNA]</scope>
    <source>
        <strain evidence="2">CGMCC 4.7152</strain>
    </source>
</reference>
<evidence type="ECO:0000313" key="1">
    <source>
        <dbReference type="EMBL" id="MFC5006144.1"/>
    </source>
</evidence>
<evidence type="ECO:0000313" key="2">
    <source>
        <dbReference type="Proteomes" id="UP001595912"/>
    </source>
</evidence>
<proteinExistence type="predicted"/>
<name>A0ABV9WF77_9ACTN</name>
<dbReference type="Proteomes" id="UP001595912">
    <property type="component" value="Unassembled WGS sequence"/>
</dbReference>
<dbReference type="RefSeq" id="WP_380126748.1">
    <property type="nucleotide sequence ID" value="NZ_JBHSIU010000091.1"/>
</dbReference>
<sequence length="80" mass="9037">MWETNAALAAQSDLTADCRALPRIGTRSFRIPSRAVRHWASPLRRPDGKGIPFKVLLLCDRDEQAVLLRQEIASAVHKMR</sequence>
<organism evidence="1 2">
    <name type="scientific">Dactylosporangium cerinum</name>
    <dbReference type="NCBI Taxonomy" id="1434730"/>
    <lineage>
        <taxon>Bacteria</taxon>
        <taxon>Bacillati</taxon>
        <taxon>Actinomycetota</taxon>
        <taxon>Actinomycetes</taxon>
        <taxon>Micromonosporales</taxon>
        <taxon>Micromonosporaceae</taxon>
        <taxon>Dactylosporangium</taxon>
    </lineage>
</organism>
<comment type="caution">
    <text evidence="1">The sequence shown here is derived from an EMBL/GenBank/DDBJ whole genome shotgun (WGS) entry which is preliminary data.</text>
</comment>
<protein>
    <submittedName>
        <fullName evidence="1">Uncharacterized protein</fullName>
    </submittedName>
</protein>
<accession>A0ABV9WF77</accession>
<keyword evidence="2" id="KW-1185">Reference proteome</keyword>